<keyword evidence="2" id="KW-1185">Reference proteome</keyword>
<organism evidence="1 2">
    <name type="scientific">Arctia plantaginis</name>
    <name type="common">Wood tiger moth</name>
    <name type="synonym">Phalaena plantaginis</name>
    <dbReference type="NCBI Taxonomy" id="874455"/>
    <lineage>
        <taxon>Eukaryota</taxon>
        <taxon>Metazoa</taxon>
        <taxon>Ecdysozoa</taxon>
        <taxon>Arthropoda</taxon>
        <taxon>Hexapoda</taxon>
        <taxon>Insecta</taxon>
        <taxon>Pterygota</taxon>
        <taxon>Neoptera</taxon>
        <taxon>Endopterygota</taxon>
        <taxon>Lepidoptera</taxon>
        <taxon>Glossata</taxon>
        <taxon>Ditrysia</taxon>
        <taxon>Noctuoidea</taxon>
        <taxon>Erebidae</taxon>
        <taxon>Arctiinae</taxon>
        <taxon>Arctia</taxon>
    </lineage>
</organism>
<comment type="caution">
    <text evidence="1">The sequence shown here is derived from an EMBL/GenBank/DDBJ whole genome shotgun (WGS) entry which is preliminary data.</text>
</comment>
<sequence length="67" mass="7840">MSCIYYCAPIFYSINESVRRGSGLERISIFNYSGRWVVAAVLGIRQKNLHSLTKKQTQMMKIYLYLE</sequence>
<evidence type="ECO:0000313" key="2">
    <source>
        <dbReference type="Proteomes" id="UP000494106"/>
    </source>
</evidence>
<dbReference type="EMBL" id="CADEBC010000170">
    <property type="protein sequence ID" value="CAB3224723.1"/>
    <property type="molecule type" value="Genomic_DNA"/>
</dbReference>
<protein>
    <submittedName>
        <fullName evidence="1">Uncharacterized protein</fullName>
    </submittedName>
</protein>
<gene>
    <name evidence="1" type="ORF">APLA_LOCUS2166</name>
</gene>
<dbReference type="Proteomes" id="UP000494106">
    <property type="component" value="Unassembled WGS sequence"/>
</dbReference>
<accession>A0A8S0Z399</accession>
<name>A0A8S0Z399_ARCPL</name>
<reference evidence="1 2" key="1">
    <citation type="submission" date="2020-04" db="EMBL/GenBank/DDBJ databases">
        <authorList>
            <person name="Wallbank WR R."/>
            <person name="Pardo Diaz C."/>
            <person name="Kozak K."/>
            <person name="Martin S."/>
            <person name="Jiggins C."/>
            <person name="Moest M."/>
            <person name="Warren A I."/>
            <person name="Byers J.R.P. K."/>
            <person name="Montejo-Kovacevich G."/>
            <person name="Yen C E."/>
        </authorList>
    </citation>
    <scope>NUCLEOTIDE SEQUENCE [LARGE SCALE GENOMIC DNA]</scope>
</reference>
<proteinExistence type="predicted"/>
<evidence type="ECO:0000313" key="1">
    <source>
        <dbReference type="EMBL" id="CAB3224723.1"/>
    </source>
</evidence>
<dbReference type="AlphaFoldDB" id="A0A8S0Z399"/>